<keyword evidence="1" id="KW-0732">Signal</keyword>
<evidence type="ECO:0000259" key="2">
    <source>
        <dbReference type="Pfam" id="PF03983"/>
    </source>
</evidence>
<dbReference type="GO" id="GO:0043130">
    <property type="term" value="F:ubiquitin binding"/>
    <property type="evidence" value="ECO:0007669"/>
    <property type="project" value="InterPro"/>
</dbReference>
<proteinExistence type="predicted"/>
<protein>
    <recommendedName>
        <fullName evidence="2">SLA1 homology domain-containing protein</fullName>
    </recommendedName>
</protein>
<name>A0A5B9M8A7_9BACT</name>
<feature type="chain" id="PRO_5022829611" description="SLA1 homology domain-containing protein" evidence="1">
    <location>
        <begin position="24"/>
        <end position="312"/>
    </location>
</feature>
<keyword evidence="4" id="KW-1185">Reference proteome</keyword>
<evidence type="ECO:0000313" key="4">
    <source>
        <dbReference type="Proteomes" id="UP000321353"/>
    </source>
</evidence>
<dbReference type="GO" id="GO:0030674">
    <property type="term" value="F:protein-macromolecule adaptor activity"/>
    <property type="evidence" value="ECO:0007669"/>
    <property type="project" value="InterPro"/>
</dbReference>
<evidence type="ECO:0000256" key="1">
    <source>
        <dbReference type="SAM" id="SignalP"/>
    </source>
</evidence>
<reference evidence="3 4" key="1">
    <citation type="submission" date="2019-02" db="EMBL/GenBank/DDBJ databases">
        <title>Planctomycetal bacteria perform biofilm scaping via a novel small molecule.</title>
        <authorList>
            <person name="Jeske O."/>
            <person name="Boedeker C."/>
            <person name="Wiegand S."/>
            <person name="Breitling P."/>
            <person name="Kallscheuer N."/>
            <person name="Jogler M."/>
            <person name="Rohde M."/>
            <person name="Petersen J."/>
            <person name="Medema M.H."/>
            <person name="Surup F."/>
            <person name="Jogler C."/>
        </authorList>
    </citation>
    <scope>NUCLEOTIDE SEQUENCE [LARGE SCALE GENOMIC DNA]</scope>
    <source>
        <strain evidence="3 4">Mal15</strain>
    </source>
</reference>
<dbReference type="KEGG" id="smam:Mal15_03070"/>
<gene>
    <name evidence="3" type="ORF">Mal15_03070</name>
</gene>
<dbReference type="RefSeq" id="WP_147866114.1">
    <property type="nucleotide sequence ID" value="NZ_CP036264.1"/>
</dbReference>
<dbReference type="Gene3D" id="2.30.30.700">
    <property type="entry name" value="SLA1 homology domain 1"/>
    <property type="match status" value="1"/>
</dbReference>
<dbReference type="Proteomes" id="UP000321353">
    <property type="component" value="Chromosome"/>
</dbReference>
<organism evidence="3 4">
    <name type="scientific">Stieleria maiorica</name>
    <dbReference type="NCBI Taxonomy" id="2795974"/>
    <lineage>
        <taxon>Bacteria</taxon>
        <taxon>Pseudomonadati</taxon>
        <taxon>Planctomycetota</taxon>
        <taxon>Planctomycetia</taxon>
        <taxon>Pirellulales</taxon>
        <taxon>Pirellulaceae</taxon>
        <taxon>Stieleria</taxon>
    </lineage>
</organism>
<evidence type="ECO:0000313" key="3">
    <source>
        <dbReference type="EMBL" id="QEF96280.1"/>
    </source>
</evidence>
<sequence precursor="true">MQPVSRLIAMSLLCFGATGVAPARTWTDKTGKYTLDAELFAFNDEHVVVQREDGEMGMFPIEVLSDADKDFLESEEAAKLSGANLDKEQAWTMNDGTRLVGRIVDYTKRTVTVQRRRAKSWVNDRQYKSLPPVYQVIIRKSLEHLEGIEDVDDRKFESWLVQQKGQPRVFEIEGVVIELADGNEYTVPFFLFSNDSLKILKAGWDEWLAAHSDDGQTDYETKNDEAFRLQSMAAAMQHERAIRREIAVANLSMNAVTAGLTSFWEVTLYPGNGNMAAPIWVVVPGRNSQQARFNALQQYPGFTVGPTRKVSR</sequence>
<dbReference type="GO" id="GO:0008092">
    <property type="term" value="F:cytoskeletal protein binding"/>
    <property type="evidence" value="ECO:0007669"/>
    <property type="project" value="InterPro"/>
</dbReference>
<dbReference type="AlphaFoldDB" id="A0A5B9M8A7"/>
<dbReference type="GO" id="GO:0042802">
    <property type="term" value="F:identical protein binding"/>
    <property type="evidence" value="ECO:0007669"/>
    <property type="project" value="InterPro"/>
</dbReference>
<dbReference type="EMBL" id="CP036264">
    <property type="protein sequence ID" value="QEF96280.1"/>
    <property type="molecule type" value="Genomic_DNA"/>
</dbReference>
<feature type="signal peptide" evidence="1">
    <location>
        <begin position="1"/>
        <end position="23"/>
    </location>
</feature>
<dbReference type="InterPro" id="IPR007131">
    <property type="entry name" value="SHD1"/>
</dbReference>
<dbReference type="Pfam" id="PF03983">
    <property type="entry name" value="SHD1"/>
    <property type="match status" value="1"/>
</dbReference>
<feature type="domain" description="SLA1 homology" evidence="2">
    <location>
        <begin position="23"/>
        <end position="78"/>
    </location>
</feature>
<accession>A0A5B9M8A7</accession>